<comment type="subcellular location">
    <subcellularLocation>
        <location evidence="1">Cell outer membrane</location>
    </subcellularLocation>
</comment>
<dbReference type="Proteomes" id="UP000002208">
    <property type="component" value="Chromosome"/>
</dbReference>
<dbReference type="InterPro" id="IPR012902">
    <property type="entry name" value="N_methyl_site"/>
</dbReference>
<evidence type="ECO:0000313" key="5">
    <source>
        <dbReference type="Proteomes" id="UP000002208"/>
    </source>
</evidence>
<dbReference type="OrthoDB" id="63128at2"/>
<keyword evidence="5" id="KW-1185">Reference proteome</keyword>
<feature type="transmembrane region" description="Helical" evidence="3">
    <location>
        <begin position="6"/>
        <end position="29"/>
    </location>
</feature>
<dbReference type="GO" id="GO:0009279">
    <property type="term" value="C:cell outer membrane"/>
    <property type="evidence" value="ECO:0007669"/>
    <property type="project" value="UniProtKB-SubCell"/>
</dbReference>
<sequence length="229" mass="23779">MKANGFTLLELLIVMGLGTLILVVASQLLMSTNKVSTSSVAMSSGVNHVQQGANVVADDVRRALNIVAPGQTPYLSTLAVGAPTGGSPAVTPTGADVLALYTAKSVGTRCTGPAENYEYVVYYFTARSNATSGSEWSTVAPDARNTGQKVLMQFSACVTVLDPASAVTSQEMLRVVSDYLGAGSFAYPGISTTGKYRRVVLSLTPKQNVLGQAVTASPITTVATARNIH</sequence>
<dbReference type="RefSeq" id="WP_012692210.1">
    <property type="nucleotide sequence ID" value="NC_012526.1"/>
</dbReference>
<evidence type="ECO:0000313" key="4">
    <source>
        <dbReference type="EMBL" id="ACO45087.1"/>
    </source>
</evidence>
<evidence type="ECO:0000256" key="2">
    <source>
        <dbReference type="ARBA" id="ARBA00023237"/>
    </source>
</evidence>
<accession>C1CZ49</accession>
<dbReference type="NCBIfam" id="TIGR02532">
    <property type="entry name" value="IV_pilin_GFxxxE"/>
    <property type="match status" value="1"/>
</dbReference>
<dbReference type="PaxDb" id="546414-Deide_02771"/>
<gene>
    <name evidence="4" type="ordered locus">Deide_02771</name>
</gene>
<dbReference type="STRING" id="546414.Deide_02771"/>
<dbReference type="Pfam" id="PF07963">
    <property type="entry name" value="N_methyl"/>
    <property type="match status" value="1"/>
</dbReference>
<reference evidence="4 5" key="1">
    <citation type="journal article" date="2009" name="PLoS Genet.">
        <title>Alliance of proteomics and genomics to unravel the specificities of Sahara bacterium Deinococcus deserti.</title>
        <authorList>
            <person name="de Groot A."/>
            <person name="Dulermo R."/>
            <person name="Ortet P."/>
            <person name="Blanchard L."/>
            <person name="Guerin P."/>
            <person name="Fernandez B."/>
            <person name="Vacherie B."/>
            <person name="Dossat C."/>
            <person name="Jolivet E."/>
            <person name="Siguier P."/>
            <person name="Chandler M."/>
            <person name="Barakat M."/>
            <person name="Dedieu A."/>
            <person name="Barbe V."/>
            <person name="Heulin T."/>
            <person name="Sommer S."/>
            <person name="Achouak W."/>
            <person name="Armengaud J."/>
        </authorList>
    </citation>
    <scope>NUCLEOTIDE SEQUENCE [LARGE SCALE GENOMIC DNA]</scope>
    <source>
        <strain evidence="5">DSM 17065 / CIP 109153 / LMG 22923 / VCD115</strain>
    </source>
</reference>
<dbReference type="AlphaFoldDB" id="C1CZ49"/>
<keyword evidence="3" id="KW-1133">Transmembrane helix</keyword>
<keyword evidence="3" id="KW-0472">Membrane</keyword>
<evidence type="ECO:0000256" key="1">
    <source>
        <dbReference type="ARBA" id="ARBA00004442"/>
    </source>
</evidence>
<proteinExistence type="predicted"/>
<dbReference type="HOGENOM" id="CLU_1208150_0_0_0"/>
<dbReference type="KEGG" id="ddr:Deide_02771"/>
<evidence type="ECO:0000256" key="3">
    <source>
        <dbReference type="SAM" id="Phobius"/>
    </source>
</evidence>
<organism evidence="4 5">
    <name type="scientific">Deinococcus deserti (strain DSM 17065 / CIP 109153 / LMG 22923 / VCD115)</name>
    <dbReference type="NCBI Taxonomy" id="546414"/>
    <lineage>
        <taxon>Bacteria</taxon>
        <taxon>Thermotogati</taxon>
        <taxon>Deinococcota</taxon>
        <taxon>Deinococci</taxon>
        <taxon>Deinococcales</taxon>
        <taxon>Deinococcaceae</taxon>
        <taxon>Deinococcus</taxon>
    </lineage>
</organism>
<protein>
    <submittedName>
        <fullName evidence="4">Putative prepilin-like protein</fullName>
    </submittedName>
</protein>
<keyword evidence="2" id="KW-0998">Cell outer membrane</keyword>
<keyword evidence="3" id="KW-0812">Transmembrane</keyword>
<name>C1CZ49_DEIDV</name>
<dbReference type="EMBL" id="CP001114">
    <property type="protein sequence ID" value="ACO45087.1"/>
    <property type="molecule type" value="Genomic_DNA"/>
</dbReference>